<feature type="transmembrane region" description="Helical" evidence="7">
    <location>
        <begin position="287"/>
        <end position="306"/>
    </location>
</feature>
<sequence>MDSSSNTDSPSSPPPKPGYSWRFWVIFLALAITSLLVSVESTVVSTALPSIAGHLDAGENYVWFVNAYFLTSTACLPLFGQLADIFGRRGLTLCIVAVFGVGSGICGGATSTAMLIGGRAVQGIGGGGVNLMVQMIVCDLVPLRDRGRFMGIILAVFTVGTSLGPFLGGAIVEHTTWRWVFYINIPISGVALALLCAFLRVNHQRGPSTFQRLRRIDYVGNLILVSSVTAILIALSYGGTIYTWSAWQILLPLILGFLGMVGLYLFETSSWCSEPMTPKHLFSNRTSAAAFFLTFIQAMFAFWIIYFMPVYSQAVLIQGPTRSGVLLLPTVVTIVPGAMISGIVLSKFGRYRPLHLVGFAMMTLGLGLLIMLDQHSHLALPVVFQVIAGVGTGFAMTTLLPAAQAALSERDTASSTAVWSFVRSFGTVWGVSAPGAVFNSRANSLAYKITDPAVRALVANGQAYSHATSEVLRTFDGSTRDQVVGVFNDSLRTVWIVAAVITGVSFFVVFAEKEIKLRNELDTEYGLQVSEKPAETQHVVYFDTKDQSKAVQEST</sequence>
<feature type="transmembrane region" description="Helical" evidence="7">
    <location>
        <begin position="244"/>
        <end position="266"/>
    </location>
</feature>
<dbReference type="InterPro" id="IPR036259">
    <property type="entry name" value="MFS_trans_sf"/>
</dbReference>
<keyword evidence="5 7" id="KW-0472">Membrane</keyword>
<dbReference type="RefSeq" id="XP_066661983.1">
    <property type="nucleotide sequence ID" value="XM_066816291.1"/>
</dbReference>
<dbReference type="InterPro" id="IPR011701">
    <property type="entry name" value="MFS"/>
</dbReference>
<organism evidence="9 10">
    <name type="scientific">Apiospora hydei</name>
    <dbReference type="NCBI Taxonomy" id="1337664"/>
    <lineage>
        <taxon>Eukaryota</taxon>
        <taxon>Fungi</taxon>
        <taxon>Dikarya</taxon>
        <taxon>Ascomycota</taxon>
        <taxon>Pezizomycotina</taxon>
        <taxon>Sordariomycetes</taxon>
        <taxon>Xylariomycetidae</taxon>
        <taxon>Amphisphaeriales</taxon>
        <taxon>Apiosporaceae</taxon>
        <taxon>Apiospora</taxon>
    </lineage>
</organism>
<feature type="domain" description="Major facilitator superfamily (MFS) profile" evidence="8">
    <location>
        <begin position="26"/>
        <end position="516"/>
    </location>
</feature>
<feature type="transmembrane region" description="Helical" evidence="7">
    <location>
        <begin position="123"/>
        <end position="142"/>
    </location>
</feature>
<protein>
    <recommendedName>
        <fullName evidence="8">Major facilitator superfamily (MFS) profile domain-containing protein</fullName>
    </recommendedName>
</protein>
<dbReference type="PANTHER" id="PTHR23501:SF187">
    <property type="entry name" value="MAJOR FACILITATOR SUPERFAMILY (MFS) PROFILE DOMAIN-CONTAINING PROTEIN"/>
    <property type="match status" value="1"/>
</dbReference>
<evidence type="ECO:0000256" key="5">
    <source>
        <dbReference type="ARBA" id="ARBA00023136"/>
    </source>
</evidence>
<evidence type="ECO:0000313" key="10">
    <source>
        <dbReference type="Proteomes" id="UP001433268"/>
    </source>
</evidence>
<feature type="transmembrane region" description="Helical" evidence="7">
    <location>
        <begin position="61"/>
        <end position="79"/>
    </location>
</feature>
<evidence type="ECO:0000256" key="7">
    <source>
        <dbReference type="SAM" id="Phobius"/>
    </source>
</evidence>
<dbReference type="GeneID" id="92049351"/>
<name>A0ABR1V209_9PEZI</name>
<accession>A0ABR1V209</accession>
<dbReference type="Pfam" id="PF07690">
    <property type="entry name" value="MFS_1"/>
    <property type="match status" value="1"/>
</dbReference>
<keyword evidence="6" id="KW-0325">Glycoprotein</keyword>
<dbReference type="Gene3D" id="1.20.1720.10">
    <property type="entry name" value="Multidrug resistance protein D"/>
    <property type="match status" value="1"/>
</dbReference>
<feature type="transmembrane region" description="Helical" evidence="7">
    <location>
        <begin position="378"/>
        <end position="400"/>
    </location>
</feature>
<keyword evidence="3 7" id="KW-0812">Transmembrane</keyword>
<feature type="transmembrane region" description="Helical" evidence="7">
    <location>
        <begin position="219"/>
        <end position="238"/>
    </location>
</feature>
<evidence type="ECO:0000256" key="2">
    <source>
        <dbReference type="ARBA" id="ARBA00022448"/>
    </source>
</evidence>
<feature type="transmembrane region" description="Helical" evidence="7">
    <location>
        <begin position="21"/>
        <end position="41"/>
    </location>
</feature>
<evidence type="ECO:0000259" key="8">
    <source>
        <dbReference type="PROSITE" id="PS50850"/>
    </source>
</evidence>
<dbReference type="EMBL" id="JAQQWN010000009">
    <property type="protein sequence ID" value="KAK8065229.1"/>
    <property type="molecule type" value="Genomic_DNA"/>
</dbReference>
<comment type="caution">
    <text evidence="9">The sequence shown here is derived from an EMBL/GenBank/DDBJ whole genome shotgun (WGS) entry which is preliminary data.</text>
</comment>
<dbReference type="InterPro" id="IPR020846">
    <property type="entry name" value="MFS_dom"/>
</dbReference>
<feature type="transmembrane region" description="Helical" evidence="7">
    <location>
        <begin position="326"/>
        <end position="346"/>
    </location>
</feature>
<evidence type="ECO:0000256" key="3">
    <source>
        <dbReference type="ARBA" id="ARBA00022692"/>
    </source>
</evidence>
<keyword evidence="2" id="KW-0813">Transport</keyword>
<dbReference type="PANTHER" id="PTHR23501">
    <property type="entry name" value="MAJOR FACILITATOR SUPERFAMILY"/>
    <property type="match status" value="1"/>
</dbReference>
<keyword evidence="10" id="KW-1185">Reference proteome</keyword>
<feature type="transmembrane region" description="Helical" evidence="7">
    <location>
        <begin position="179"/>
        <end position="199"/>
    </location>
</feature>
<evidence type="ECO:0000256" key="1">
    <source>
        <dbReference type="ARBA" id="ARBA00004141"/>
    </source>
</evidence>
<proteinExistence type="predicted"/>
<reference evidence="9 10" key="1">
    <citation type="submission" date="2023-01" db="EMBL/GenBank/DDBJ databases">
        <title>Analysis of 21 Apiospora genomes using comparative genomics revels a genus with tremendous synthesis potential of carbohydrate active enzymes and secondary metabolites.</title>
        <authorList>
            <person name="Sorensen T."/>
        </authorList>
    </citation>
    <scope>NUCLEOTIDE SEQUENCE [LARGE SCALE GENOMIC DNA]</scope>
    <source>
        <strain evidence="9 10">CBS 114990</strain>
    </source>
</reference>
<dbReference type="PRINTS" id="PR01036">
    <property type="entry name" value="TCRTETB"/>
</dbReference>
<feature type="transmembrane region" description="Helical" evidence="7">
    <location>
        <begin position="149"/>
        <end position="167"/>
    </location>
</feature>
<feature type="transmembrane region" description="Helical" evidence="7">
    <location>
        <begin position="353"/>
        <end position="372"/>
    </location>
</feature>
<dbReference type="Proteomes" id="UP001433268">
    <property type="component" value="Unassembled WGS sequence"/>
</dbReference>
<gene>
    <name evidence="9" type="ORF">PG997_011976</name>
</gene>
<evidence type="ECO:0000256" key="6">
    <source>
        <dbReference type="ARBA" id="ARBA00023180"/>
    </source>
</evidence>
<comment type="subcellular location">
    <subcellularLocation>
        <location evidence="1">Membrane</location>
        <topology evidence="1">Multi-pass membrane protein</topology>
    </subcellularLocation>
</comment>
<feature type="transmembrane region" description="Helical" evidence="7">
    <location>
        <begin position="493"/>
        <end position="511"/>
    </location>
</feature>
<dbReference type="PROSITE" id="PS50850">
    <property type="entry name" value="MFS"/>
    <property type="match status" value="1"/>
</dbReference>
<keyword evidence="4 7" id="KW-1133">Transmembrane helix</keyword>
<feature type="transmembrane region" description="Helical" evidence="7">
    <location>
        <begin position="412"/>
        <end position="431"/>
    </location>
</feature>
<feature type="transmembrane region" description="Helical" evidence="7">
    <location>
        <begin position="91"/>
        <end position="117"/>
    </location>
</feature>
<dbReference type="SUPFAM" id="SSF103473">
    <property type="entry name" value="MFS general substrate transporter"/>
    <property type="match status" value="1"/>
</dbReference>
<evidence type="ECO:0000256" key="4">
    <source>
        <dbReference type="ARBA" id="ARBA00022989"/>
    </source>
</evidence>
<dbReference type="Gene3D" id="1.20.1250.20">
    <property type="entry name" value="MFS general substrate transporter like domains"/>
    <property type="match status" value="1"/>
</dbReference>
<evidence type="ECO:0000313" key="9">
    <source>
        <dbReference type="EMBL" id="KAK8065229.1"/>
    </source>
</evidence>
<dbReference type="CDD" id="cd17502">
    <property type="entry name" value="MFS_Azr1_MDR_like"/>
    <property type="match status" value="1"/>
</dbReference>